<dbReference type="Pfam" id="PF02254">
    <property type="entry name" value="TrkA_N"/>
    <property type="match status" value="1"/>
</dbReference>
<feature type="domain" description="RCK N-terminal" evidence="1">
    <location>
        <begin position="10"/>
        <end position="121"/>
    </location>
</feature>
<protein>
    <submittedName>
        <fullName evidence="2">Potassium channel protein</fullName>
    </submittedName>
</protein>
<reference evidence="2" key="1">
    <citation type="submission" date="2015-11" db="EMBL/GenBank/DDBJ databases">
        <authorList>
            <person name="Zhang Y."/>
            <person name="Guo Z."/>
        </authorList>
    </citation>
    <scope>NUCLEOTIDE SEQUENCE</scope>
    <source>
        <strain evidence="2">BN30871</strain>
    </source>
</reference>
<gene>
    <name evidence="2" type="ORF">BN3087_870044</name>
</gene>
<keyword evidence="2" id="KW-0406">Ion transport</keyword>
<dbReference type="PANTHER" id="PTHR43833">
    <property type="entry name" value="POTASSIUM CHANNEL PROTEIN 2-RELATED-RELATED"/>
    <property type="match status" value="1"/>
</dbReference>
<dbReference type="InterPro" id="IPR003148">
    <property type="entry name" value="RCK_N"/>
</dbReference>
<accession>A0A0S4XRC8</accession>
<dbReference type="Gene3D" id="3.30.70.1450">
    <property type="entry name" value="Regulator of K+ conductance, C-terminal domain"/>
    <property type="match status" value="1"/>
</dbReference>
<dbReference type="GO" id="GO:0034220">
    <property type="term" value="P:monoatomic ion transmembrane transport"/>
    <property type="evidence" value="ECO:0007669"/>
    <property type="project" value="UniProtKB-KW"/>
</dbReference>
<dbReference type="AlphaFoldDB" id="A0A0S4XRC8"/>
<dbReference type="Gene3D" id="3.40.50.720">
    <property type="entry name" value="NAD(P)-binding Rossmann-like Domain"/>
    <property type="match status" value="1"/>
</dbReference>
<proteinExistence type="predicted"/>
<sequence length="234" mass="26216">MSLQKKVWMFGYSQESKMIAASLRDGNFAINIVESNEKNANDALLDGFKNTALIDVTNDDELEPLGIKTSDYIICVMDDEHLNVFLTLSLRSMCPKNEIISISHSIYATQKLKMAGASKVIDLYQVSANRIHSIFKKPIATKVLDSFISTSYEISFGEFTVSKGSCLDGVILENFDFSQFNIILIGVLDWELGDEFIFATTNIAHKLDADDIIVCIGNNNDLQEFEKKLRMSSK</sequence>
<dbReference type="InterPro" id="IPR036721">
    <property type="entry name" value="RCK_C_sf"/>
</dbReference>
<dbReference type="GO" id="GO:0006813">
    <property type="term" value="P:potassium ion transport"/>
    <property type="evidence" value="ECO:0007669"/>
    <property type="project" value="InterPro"/>
</dbReference>
<name>A0A0S4XRC8_9BACT</name>
<evidence type="ECO:0000313" key="2">
    <source>
        <dbReference type="EMBL" id="CUV66524.1"/>
    </source>
</evidence>
<dbReference type="SUPFAM" id="SSF51735">
    <property type="entry name" value="NAD(P)-binding Rossmann-fold domains"/>
    <property type="match status" value="1"/>
</dbReference>
<dbReference type="EMBL" id="FAXN01000092">
    <property type="protein sequence ID" value="CUV66524.1"/>
    <property type="molecule type" value="Genomic_DNA"/>
</dbReference>
<keyword evidence="2" id="KW-0407">Ion channel</keyword>
<dbReference type="InterPro" id="IPR036291">
    <property type="entry name" value="NAD(P)-bd_dom_sf"/>
</dbReference>
<keyword evidence="2" id="KW-0813">Transport</keyword>
<organism evidence="2">
    <name type="scientific">Sulfurovum sp. enrichment culture clone C5</name>
    <dbReference type="NCBI Taxonomy" id="497650"/>
    <lineage>
        <taxon>Bacteria</taxon>
        <taxon>Pseudomonadati</taxon>
        <taxon>Campylobacterota</taxon>
        <taxon>Epsilonproteobacteria</taxon>
        <taxon>Campylobacterales</taxon>
        <taxon>Sulfurovaceae</taxon>
        <taxon>Sulfurovum</taxon>
        <taxon>environmental samples</taxon>
    </lineage>
</organism>
<dbReference type="PANTHER" id="PTHR43833:SF9">
    <property type="entry name" value="POTASSIUM CHANNEL PROTEIN YUGO-RELATED"/>
    <property type="match status" value="1"/>
</dbReference>
<dbReference type="SUPFAM" id="SSF116726">
    <property type="entry name" value="TrkA C-terminal domain-like"/>
    <property type="match status" value="1"/>
</dbReference>
<dbReference type="InterPro" id="IPR050721">
    <property type="entry name" value="Trk_Ktr_HKT_K-transport"/>
</dbReference>
<evidence type="ECO:0000259" key="1">
    <source>
        <dbReference type="Pfam" id="PF02254"/>
    </source>
</evidence>